<evidence type="ECO:0000256" key="8">
    <source>
        <dbReference type="ARBA" id="ARBA00047838"/>
    </source>
</evidence>
<evidence type="ECO:0000256" key="9">
    <source>
        <dbReference type="ARBA" id="ARBA00049534"/>
    </source>
</evidence>
<dbReference type="AlphaFoldDB" id="A0A1M3L3A9"/>
<keyword evidence="10" id="KW-0963">Cytoplasm</keyword>
<feature type="active site" description="Nucleophile" evidence="10 11">
    <location>
        <position position="76"/>
    </location>
</feature>
<dbReference type="EMBL" id="MKVH01000009">
    <property type="protein sequence ID" value="OJX59710.1"/>
    <property type="molecule type" value="Genomic_DNA"/>
</dbReference>
<reference evidence="13 14" key="1">
    <citation type="submission" date="2016-09" db="EMBL/GenBank/DDBJ databases">
        <title>Genome-resolved meta-omics ties microbial dynamics to process performance in biotechnology for thiocyanate degradation.</title>
        <authorList>
            <person name="Kantor R.S."/>
            <person name="Huddy R.J."/>
            <person name="Iyer R."/>
            <person name="Thomas B.C."/>
            <person name="Brown C.T."/>
            <person name="Anantharaman K."/>
            <person name="Tringe S."/>
            <person name="Hettich R.L."/>
            <person name="Harrison S.T."/>
            <person name="Banfield J.F."/>
        </authorList>
    </citation>
    <scope>NUCLEOTIDE SEQUENCE [LARGE SCALE GENOMIC DNA]</scope>
    <source>
        <strain evidence="13">59-99</strain>
    </source>
</reference>
<evidence type="ECO:0000256" key="6">
    <source>
        <dbReference type="ARBA" id="ARBA00023102"/>
    </source>
</evidence>
<evidence type="ECO:0000256" key="11">
    <source>
        <dbReference type="PIRSR" id="PIRSR000495-1"/>
    </source>
</evidence>
<comment type="subcellular location">
    <subcellularLocation>
        <location evidence="10">Cytoplasm</location>
    </subcellularLocation>
</comment>
<dbReference type="GO" id="GO:0016829">
    <property type="term" value="F:lyase activity"/>
    <property type="evidence" value="ECO:0007669"/>
    <property type="project" value="UniProtKB-KW"/>
</dbReference>
<dbReference type="CDD" id="cd01748">
    <property type="entry name" value="GATase1_IGP_Synthase"/>
    <property type="match status" value="1"/>
</dbReference>
<dbReference type="EC" id="4.3.2.10" evidence="10"/>
<organism evidence="13 14">
    <name type="scientific">Candidatus Kapaibacterium thiocyanatum</name>
    <dbReference type="NCBI Taxonomy" id="1895771"/>
    <lineage>
        <taxon>Bacteria</taxon>
        <taxon>Pseudomonadati</taxon>
        <taxon>Candidatus Kapaibacteriota</taxon>
        <taxon>Candidatus Kapaibacteriia</taxon>
        <taxon>Candidatus Kapaibacteriales</taxon>
        <taxon>Candidatus Kapaibacteriaceae</taxon>
        <taxon>Candidatus Kapaibacterium</taxon>
    </lineage>
</organism>
<dbReference type="Pfam" id="PF00117">
    <property type="entry name" value="GATase"/>
    <property type="match status" value="1"/>
</dbReference>
<comment type="caution">
    <text evidence="13">The sequence shown here is derived from an EMBL/GenBank/DDBJ whole genome shotgun (WGS) entry which is preliminary data.</text>
</comment>
<dbReference type="SUPFAM" id="SSF52317">
    <property type="entry name" value="Class I glutamine amidotransferase-like"/>
    <property type="match status" value="1"/>
</dbReference>
<evidence type="ECO:0000256" key="5">
    <source>
        <dbReference type="ARBA" id="ARBA00022962"/>
    </source>
</evidence>
<evidence type="ECO:0000313" key="14">
    <source>
        <dbReference type="Proteomes" id="UP000184233"/>
    </source>
</evidence>
<dbReference type="STRING" id="1895771.BGO89_05695"/>
<evidence type="ECO:0000313" key="13">
    <source>
        <dbReference type="EMBL" id="OJX59710.1"/>
    </source>
</evidence>
<dbReference type="EC" id="3.5.1.2" evidence="10"/>
<feature type="active site" evidence="10 11">
    <location>
        <position position="176"/>
    </location>
</feature>
<dbReference type="InterPro" id="IPR029062">
    <property type="entry name" value="Class_I_gatase-like"/>
</dbReference>
<comment type="pathway">
    <text evidence="1 10">Amino-acid biosynthesis; L-histidine biosynthesis; L-histidine from 5-phospho-alpha-D-ribose 1-diphosphate: step 5/9.</text>
</comment>
<evidence type="ECO:0000256" key="10">
    <source>
        <dbReference type="HAMAP-Rule" id="MF_00278"/>
    </source>
</evidence>
<dbReference type="GO" id="GO:0005737">
    <property type="term" value="C:cytoplasm"/>
    <property type="evidence" value="ECO:0007669"/>
    <property type="project" value="UniProtKB-SubCell"/>
</dbReference>
<dbReference type="Gene3D" id="3.40.50.880">
    <property type="match status" value="1"/>
</dbReference>
<proteinExistence type="inferred from homology"/>
<evidence type="ECO:0000259" key="12">
    <source>
        <dbReference type="Pfam" id="PF00117"/>
    </source>
</evidence>
<accession>A0A1M3L3A9</accession>
<dbReference type="UniPathway" id="UPA00031">
    <property type="reaction ID" value="UER00010"/>
</dbReference>
<name>A0A1M3L3A9_9BACT</name>
<dbReference type="InterPro" id="IPR010139">
    <property type="entry name" value="Imidazole-glycPsynth_HisH"/>
</dbReference>
<dbReference type="HAMAP" id="MF_00278">
    <property type="entry name" value="HisH"/>
    <property type="match status" value="1"/>
</dbReference>
<dbReference type="Proteomes" id="UP000184233">
    <property type="component" value="Unassembled WGS sequence"/>
</dbReference>
<evidence type="ECO:0000256" key="2">
    <source>
        <dbReference type="ARBA" id="ARBA00011152"/>
    </source>
</evidence>
<dbReference type="InterPro" id="IPR017926">
    <property type="entry name" value="GATASE"/>
</dbReference>
<dbReference type="GO" id="GO:0000105">
    <property type="term" value="P:L-histidine biosynthetic process"/>
    <property type="evidence" value="ECO:0007669"/>
    <property type="project" value="UniProtKB-UniRule"/>
</dbReference>
<evidence type="ECO:0000256" key="4">
    <source>
        <dbReference type="ARBA" id="ARBA00022801"/>
    </source>
</evidence>
<keyword evidence="6 10" id="KW-0368">Histidine biosynthesis</keyword>
<feature type="active site" evidence="10 11">
    <location>
        <position position="178"/>
    </location>
</feature>
<dbReference type="PRINTS" id="PR00097">
    <property type="entry name" value="ANTSNTHASEII"/>
</dbReference>
<dbReference type="GO" id="GO:0000107">
    <property type="term" value="F:imidazoleglycerol-phosphate synthase activity"/>
    <property type="evidence" value="ECO:0007669"/>
    <property type="project" value="UniProtKB-UniRule"/>
</dbReference>
<keyword evidence="5 10" id="KW-0315">Glutamine amidotransferase</keyword>
<dbReference type="PROSITE" id="PS51273">
    <property type="entry name" value="GATASE_TYPE_1"/>
    <property type="match status" value="1"/>
</dbReference>
<dbReference type="PANTHER" id="PTHR42701:SF1">
    <property type="entry name" value="IMIDAZOLE GLYCEROL PHOSPHATE SYNTHASE SUBUNIT HISH"/>
    <property type="match status" value="1"/>
</dbReference>
<keyword evidence="3 10" id="KW-0028">Amino-acid biosynthesis</keyword>
<gene>
    <name evidence="10" type="primary">hisH</name>
    <name evidence="13" type="ORF">BGO89_05695</name>
</gene>
<dbReference type="NCBIfam" id="TIGR01855">
    <property type="entry name" value="IMP_synth_hisH"/>
    <property type="match status" value="1"/>
</dbReference>
<keyword evidence="4 10" id="KW-0378">Hydrolase</keyword>
<keyword evidence="13" id="KW-0808">Transferase</keyword>
<dbReference type="GO" id="GO:0004359">
    <property type="term" value="F:glutaminase activity"/>
    <property type="evidence" value="ECO:0007669"/>
    <property type="project" value="UniProtKB-EC"/>
</dbReference>
<comment type="function">
    <text evidence="10">IGPS catalyzes the conversion of PRFAR and glutamine to IGP, AICAR and glutamate. The HisH subunit catalyzes the hydrolysis of glutamine to glutamate and ammonia as part of the synthesis of IGP and AICAR. The resulting ammonia molecule is channeled to the active site of HisF.</text>
</comment>
<feature type="domain" description="Glutamine amidotransferase" evidence="12">
    <location>
        <begin position="4"/>
        <end position="192"/>
    </location>
</feature>
<dbReference type="PANTHER" id="PTHR42701">
    <property type="entry name" value="IMIDAZOLE GLYCEROL PHOSPHATE SYNTHASE SUBUNIT HISH"/>
    <property type="match status" value="1"/>
</dbReference>
<evidence type="ECO:0000256" key="1">
    <source>
        <dbReference type="ARBA" id="ARBA00005091"/>
    </source>
</evidence>
<protein>
    <recommendedName>
        <fullName evidence="10">Imidazole glycerol phosphate synthase subunit HisH</fullName>
        <ecNumber evidence="10">4.3.2.10</ecNumber>
    </recommendedName>
    <alternativeName>
        <fullName evidence="10">IGP synthase glutaminase subunit</fullName>
        <ecNumber evidence="10">3.5.1.2</ecNumber>
    </alternativeName>
    <alternativeName>
        <fullName evidence="10">IGP synthase subunit HisH</fullName>
    </alternativeName>
    <alternativeName>
        <fullName evidence="10">ImGP synthase subunit HisH</fullName>
        <shortName evidence="10">IGPS subunit HisH</shortName>
    </alternativeName>
</protein>
<evidence type="ECO:0000256" key="3">
    <source>
        <dbReference type="ARBA" id="ARBA00022605"/>
    </source>
</evidence>
<dbReference type="PIRSF" id="PIRSF000495">
    <property type="entry name" value="Amidotransf_hisH"/>
    <property type="match status" value="1"/>
</dbReference>
<comment type="subunit">
    <text evidence="2 10">Heterodimer of HisH and HisF.</text>
</comment>
<sequence length="194" mass="21064">MVAVIDTGAANVRSVIHAIRRAGREAVLTRDAGVVESTHHVILPGVGHAARVMSSLHEAGLVDVLRRRTMPLLGICLGMQVLFEWSEEGDVPCIGRLPGIVRRLPDAEGCKIPHVGWSRITDISTTVFDGIAEGSWMYFVHSYAADVSSRRAATCRHGRSFAAAVVDGLTIGVQFHPEKSGDDGQRLFNNFLRL</sequence>
<comment type="catalytic activity">
    <reaction evidence="9 10">
        <text>L-glutamine + H2O = L-glutamate + NH4(+)</text>
        <dbReference type="Rhea" id="RHEA:15889"/>
        <dbReference type="ChEBI" id="CHEBI:15377"/>
        <dbReference type="ChEBI" id="CHEBI:28938"/>
        <dbReference type="ChEBI" id="CHEBI:29985"/>
        <dbReference type="ChEBI" id="CHEBI:58359"/>
        <dbReference type="EC" id="3.5.1.2"/>
    </reaction>
</comment>
<keyword evidence="7 10" id="KW-0456">Lyase</keyword>
<evidence type="ECO:0000256" key="7">
    <source>
        <dbReference type="ARBA" id="ARBA00023239"/>
    </source>
</evidence>
<comment type="catalytic activity">
    <reaction evidence="8 10">
        <text>5-[(5-phospho-1-deoxy-D-ribulos-1-ylimino)methylamino]-1-(5-phospho-beta-D-ribosyl)imidazole-4-carboxamide + L-glutamine = D-erythro-1-(imidazol-4-yl)glycerol 3-phosphate + 5-amino-1-(5-phospho-beta-D-ribosyl)imidazole-4-carboxamide + L-glutamate + H(+)</text>
        <dbReference type="Rhea" id="RHEA:24793"/>
        <dbReference type="ChEBI" id="CHEBI:15378"/>
        <dbReference type="ChEBI" id="CHEBI:29985"/>
        <dbReference type="ChEBI" id="CHEBI:58278"/>
        <dbReference type="ChEBI" id="CHEBI:58359"/>
        <dbReference type="ChEBI" id="CHEBI:58475"/>
        <dbReference type="ChEBI" id="CHEBI:58525"/>
        <dbReference type="EC" id="4.3.2.10"/>
    </reaction>
</comment>